<dbReference type="Proteomes" id="UP000256381">
    <property type="component" value="Unassembled WGS sequence"/>
</dbReference>
<dbReference type="EMBL" id="LWDQ01000001">
    <property type="protein sequence ID" value="OMH60343.1"/>
    <property type="molecule type" value="Genomic_DNA"/>
</dbReference>
<dbReference type="Proteomes" id="UP000189452">
    <property type="component" value="Chromosome"/>
</dbReference>
<dbReference type="EMBL" id="QTBD01000093">
    <property type="protein sequence ID" value="REQ54531.1"/>
    <property type="molecule type" value="Genomic_DNA"/>
</dbReference>
<evidence type="ECO:0000256" key="3">
    <source>
        <dbReference type="ARBA" id="ARBA00022692"/>
    </source>
</evidence>
<dbReference type="InterPro" id="IPR045035">
    <property type="entry name" value="YSL-like"/>
</dbReference>
<accession>A0A045K064</accession>
<reference evidence="12 17" key="4">
    <citation type="journal article" date="2017" name="N. Engl. J. Med.">
        <title>Transmission of Extensively Drug-Resistant Tuberculosis in South Africa.</title>
        <authorList>
            <person name="Shah N.S."/>
            <person name="Auld S.C."/>
            <person name="Brust J.C."/>
            <person name="Mathema B."/>
            <person name="Ismail N."/>
            <person name="Moodley P."/>
            <person name="Mlisana K."/>
            <person name="Allana S."/>
            <person name="Campbell A."/>
            <person name="Mthiyane T."/>
            <person name="Morris N."/>
            <person name="Mpangase P."/>
            <person name="van der Meulen H."/>
            <person name="Omar S.V."/>
            <person name="Brown T.S."/>
            <person name="Narechania A."/>
            <person name="Shaskina E."/>
            <person name="Kapwata T."/>
            <person name="Kreiswirth B."/>
            <person name="Gandhi N.R."/>
        </authorList>
    </citation>
    <scope>NUCLEOTIDE SEQUENCE [LARGE SCALE GENOMIC DNA]</scope>
    <source>
        <strain evidence="12 17">32301_S10</strain>
    </source>
</reference>
<evidence type="ECO:0000313" key="9">
    <source>
        <dbReference type="EMBL" id="CLV39906.1"/>
    </source>
</evidence>
<evidence type="ECO:0000256" key="6">
    <source>
        <dbReference type="SAM" id="Phobius"/>
    </source>
</evidence>
<evidence type="ECO:0000313" key="13">
    <source>
        <dbReference type="Proteomes" id="UP000046947"/>
    </source>
</evidence>
<reference evidence="13 15" key="2">
    <citation type="submission" date="2015-03" db="EMBL/GenBank/DDBJ databases">
        <authorList>
            <consortium name="Pathogen Informatics"/>
        </authorList>
    </citation>
    <scope>NUCLEOTIDE SEQUENCE [LARGE SCALE GENOMIC DNA]</scope>
    <source>
        <strain evidence="8 15">Bir 185</strain>
        <strain evidence="7 13">H09601792</strain>
    </source>
</reference>
<feature type="transmembrane region" description="Helical" evidence="6">
    <location>
        <begin position="159"/>
        <end position="181"/>
    </location>
</feature>
<dbReference type="NCBIfam" id="TIGR00728">
    <property type="entry name" value="OPT_sfam"/>
    <property type="match status" value="1"/>
</dbReference>
<dbReference type="EMBL" id="COPH01000001">
    <property type="protein sequence ID" value="CLV39906.1"/>
    <property type="molecule type" value="Genomic_DNA"/>
</dbReference>
<dbReference type="Proteomes" id="UP000050164">
    <property type="component" value="Unassembled WGS sequence"/>
</dbReference>
<protein>
    <submittedName>
        <fullName evidence="7 9">Integral membrane protein</fullName>
    </submittedName>
    <submittedName>
        <fullName evidence="11">OPT oligopeptide transporter protein</fullName>
    </submittedName>
    <submittedName>
        <fullName evidence="10">Oligopeptide transporter, OPT family</fullName>
    </submittedName>
</protein>
<dbReference type="InterPro" id="IPR004814">
    <property type="entry name" value="Oligopep_transpt"/>
</dbReference>
<keyword evidence="2" id="KW-0813">Transport</keyword>
<feature type="transmembrane region" description="Helical" evidence="6">
    <location>
        <begin position="261"/>
        <end position="287"/>
    </location>
</feature>
<feature type="transmembrane region" description="Helical" evidence="6">
    <location>
        <begin position="543"/>
        <end position="561"/>
    </location>
</feature>
<feature type="transmembrane region" description="Helical" evidence="6">
    <location>
        <begin position="378"/>
        <end position="397"/>
    </location>
</feature>
<dbReference type="Proteomes" id="UP000046947">
    <property type="component" value="Unassembled WGS sequence"/>
</dbReference>
<dbReference type="Proteomes" id="UP000671119">
    <property type="component" value="Unassembled WGS sequence"/>
</dbReference>
<feature type="transmembrane region" description="Helical" evidence="6">
    <location>
        <begin position="100"/>
        <end position="119"/>
    </location>
</feature>
<dbReference type="GO" id="GO:0016020">
    <property type="term" value="C:membrane"/>
    <property type="evidence" value="ECO:0007669"/>
    <property type="project" value="UniProtKB-SubCell"/>
</dbReference>
<name>A0A045K064_MYCTX</name>
<feature type="transmembrane region" description="Helical" evidence="6">
    <location>
        <begin position="504"/>
        <end position="523"/>
    </location>
</feature>
<evidence type="ECO:0000313" key="14">
    <source>
        <dbReference type="Proteomes" id="UP000050139"/>
    </source>
</evidence>
<feature type="transmembrane region" description="Helical" evidence="6">
    <location>
        <begin position="71"/>
        <end position="94"/>
    </location>
</feature>
<dbReference type="GO" id="GO:0035673">
    <property type="term" value="F:oligopeptide transmembrane transporter activity"/>
    <property type="evidence" value="ECO:0007669"/>
    <property type="project" value="InterPro"/>
</dbReference>
<dbReference type="AlphaFoldDB" id="A0A045K064"/>
<dbReference type="RefSeq" id="WP_003899305.1">
    <property type="nucleotide sequence ID" value="NZ_AP018034.1"/>
</dbReference>
<feature type="transmembrane region" description="Helical" evidence="6">
    <location>
        <begin position="345"/>
        <end position="366"/>
    </location>
</feature>
<evidence type="ECO:0000313" key="15">
    <source>
        <dbReference type="Proteomes" id="UP000050164"/>
    </source>
</evidence>
<dbReference type="EMBL" id="CFOH01000427">
    <property type="protein sequence ID" value="CFE56312.1"/>
    <property type="molecule type" value="Genomic_DNA"/>
</dbReference>
<feature type="transmembrane region" description="Helical" evidence="6">
    <location>
        <begin position="12"/>
        <end position="33"/>
    </location>
</feature>
<feature type="transmembrane region" description="Helical" evidence="6">
    <location>
        <begin position="409"/>
        <end position="427"/>
    </location>
</feature>
<evidence type="ECO:0000256" key="4">
    <source>
        <dbReference type="ARBA" id="ARBA00022989"/>
    </source>
</evidence>
<reference evidence="10 18" key="7">
    <citation type="submission" date="2021-03" db="EMBL/GenBank/DDBJ databases">
        <title>Whole Genome Sequencing of Mycobacterium tuberculosis clinical isolates from Arunachal Pradesh, India.</title>
        <authorList>
            <person name="Singh S."/>
            <person name="Mudliar S.R."/>
            <person name="Kulsum U."/>
            <person name="Rufai S.B."/>
            <person name="Singh P.K."/>
            <person name="Umpo M."/>
            <person name="Nyori M."/>
        </authorList>
    </citation>
    <scope>NUCLEOTIDE SEQUENCE [LARGE SCALE GENOMIC DNA]</scope>
    <source>
        <strain evidence="10 18">OMICS/BPL/0142/20/SP</strain>
    </source>
</reference>
<evidence type="ECO:0000313" key="7">
    <source>
        <dbReference type="EMBL" id="CFE56312.1"/>
    </source>
</evidence>
<feature type="transmembrane region" description="Helical" evidence="6">
    <location>
        <begin position="187"/>
        <end position="207"/>
    </location>
</feature>
<keyword evidence="5 6" id="KW-0472">Membrane</keyword>
<evidence type="ECO:0000256" key="1">
    <source>
        <dbReference type="ARBA" id="ARBA00004141"/>
    </source>
</evidence>
<feature type="transmembrane region" description="Helical" evidence="6">
    <location>
        <begin position="448"/>
        <end position="468"/>
    </location>
</feature>
<evidence type="ECO:0000256" key="2">
    <source>
        <dbReference type="ARBA" id="ARBA00022448"/>
    </source>
</evidence>
<feature type="transmembrane region" description="Helical" evidence="6">
    <location>
        <begin position="39"/>
        <end position="59"/>
    </location>
</feature>
<reference evidence="11 16" key="3">
    <citation type="submission" date="2016-04" db="EMBL/GenBank/DDBJ databases">
        <authorList>
            <person name="Bigi M."/>
            <person name="Bigi F."/>
            <person name="Soria M.A."/>
        </authorList>
    </citation>
    <scope>NUCLEOTIDE SEQUENCE [LARGE SCALE GENOMIC DNA]</scope>
    <source>
        <strain evidence="11 16">6548</strain>
    </source>
</reference>
<dbReference type="EMBL" id="JAGIZI010000021">
    <property type="protein sequence ID" value="MBP0684145.1"/>
    <property type="molecule type" value="Genomic_DNA"/>
</dbReference>
<evidence type="ECO:0000313" key="16">
    <source>
        <dbReference type="Proteomes" id="UP000189452"/>
    </source>
</evidence>
<evidence type="ECO:0000313" key="17">
    <source>
        <dbReference type="Proteomes" id="UP000256381"/>
    </source>
</evidence>
<dbReference type="OMA" id="TPTAYVW"/>
<dbReference type="EMBL" id="CNFT01000304">
    <property type="protein sequence ID" value="CKR50999.1"/>
    <property type="molecule type" value="Genomic_DNA"/>
</dbReference>
<feature type="transmembrane region" description="Helical" evidence="6">
    <location>
        <begin position="480"/>
        <end position="497"/>
    </location>
</feature>
<feature type="transmembrane region" description="Helical" evidence="6">
    <location>
        <begin position="624"/>
        <end position="641"/>
    </location>
</feature>
<dbReference type="SMR" id="A0A045K064"/>
<dbReference type="Proteomes" id="UP000050139">
    <property type="component" value="Unassembled WGS sequence"/>
</dbReference>
<dbReference type="Pfam" id="PF03169">
    <property type="entry name" value="OPT"/>
    <property type="match status" value="1"/>
</dbReference>
<evidence type="ECO:0000313" key="12">
    <source>
        <dbReference type="EMBL" id="REQ54531.1"/>
    </source>
</evidence>
<evidence type="ECO:0000256" key="5">
    <source>
        <dbReference type="ARBA" id="ARBA00023136"/>
    </source>
</evidence>
<organism evidence="9 14">
    <name type="scientific">Mycobacterium tuberculosis</name>
    <dbReference type="NCBI Taxonomy" id="1773"/>
    <lineage>
        <taxon>Bacteria</taxon>
        <taxon>Bacillati</taxon>
        <taxon>Actinomycetota</taxon>
        <taxon>Actinomycetes</taxon>
        <taxon>Mycobacteriales</taxon>
        <taxon>Mycobacteriaceae</taxon>
        <taxon>Mycobacterium</taxon>
        <taxon>Mycobacterium tuberculosis complex</taxon>
    </lineage>
</organism>
<evidence type="ECO:0000313" key="8">
    <source>
        <dbReference type="EMBL" id="CKR50999.1"/>
    </source>
</evidence>
<reference evidence="9 14" key="1">
    <citation type="submission" date="2015-03" db="EMBL/GenBank/DDBJ databases">
        <authorList>
            <consortium name="Pathogen Informatics"/>
            <person name="Murphy D."/>
        </authorList>
    </citation>
    <scope>NUCLEOTIDE SEQUENCE [LARGE SCALE GENOMIC DNA]</scope>
    <source>
        <strain evidence="9 14">0268S</strain>
    </source>
</reference>
<dbReference type="PANTHER" id="PTHR31645">
    <property type="entry name" value="OLIGOPEPTIDE TRANSPORTER YGL114W-RELATED"/>
    <property type="match status" value="1"/>
</dbReference>
<feature type="transmembrane region" description="Helical" evidence="6">
    <location>
        <begin position="582"/>
        <end position="604"/>
    </location>
</feature>
<proteinExistence type="predicted"/>
<evidence type="ECO:0000313" key="10">
    <source>
        <dbReference type="EMBL" id="MBP0684145.1"/>
    </source>
</evidence>
<reference evidence="12" key="6">
    <citation type="submission" date="2018-07" db="EMBL/GenBank/DDBJ databases">
        <authorList>
            <person name="Shah S."/>
            <person name="Brown T."/>
            <person name="Auld S."/>
            <person name="Bratton K."/>
            <person name="Narechania A."/>
            <person name="Mathema B."/>
            <person name="Gandhi N."/>
        </authorList>
    </citation>
    <scope>NUCLEOTIDE SEQUENCE</scope>
    <source>
        <strain evidence="12">32301_S10</strain>
    </source>
</reference>
<feature type="transmembrane region" description="Helical" evidence="6">
    <location>
        <begin position="212"/>
        <end position="235"/>
    </location>
</feature>
<reference evidence="11 16" key="5">
    <citation type="submission" date="2017-02" db="EMBL/GenBank/DDBJ databases">
        <title>Protein polymorphisms may explain contrasting epidemiological fitness of two variants of a multidrug-resistant Mycobacterium tuberculosis strain.</title>
        <authorList>
            <person name="Bigi M.M."/>
            <person name="Lopez B."/>
            <person name="Blanco F.C."/>
            <person name="Sasiain M.C."/>
            <person name="De La Barrera S."/>
            <person name="Ritacco V."/>
            <person name="Bigi F."/>
            <person name="Soria M.A."/>
        </authorList>
    </citation>
    <scope>NUCLEOTIDE SEQUENCE [LARGE SCALE GENOMIC DNA]</scope>
    <source>
        <strain evidence="11 16">6548</strain>
    </source>
</reference>
<dbReference type="InterPro" id="IPR004813">
    <property type="entry name" value="OPT"/>
</dbReference>
<dbReference type="NCBIfam" id="TIGR00733">
    <property type="entry name" value="OPT family oligopeptide transporter"/>
    <property type="match status" value="1"/>
</dbReference>
<dbReference type="PANTHER" id="PTHR31645:SF0">
    <property type="entry name" value="OLIGOPEPTIDE TRANSPORTER YGL114W-RELATED"/>
    <property type="match status" value="1"/>
</dbReference>
<gene>
    <name evidence="11" type="ORF">A4S10_02518</name>
    <name evidence="12" type="ORF">DSJ38_06445</name>
    <name evidence="7" type="ORF">ERS007688_02522</name>
    <name evidence="8" type="ORF">ERS027659_01585</name>
    <name evidence="9" type="ORF">ERS094118_00003</name>
    <name evidence="10" type="ORF">J8J21_13655</name>
</gene>
<keyword evidence="3 6" id="KW-0812">Transmembrane</keyword>
<evidence type="ECO:0000313" key="11">
    <source>
        <dbReference type="EMBL" id="OMH60343.1"/>
    </source>
</evidence>
<feature type="transmembrane region" description="Helical" evidence="6">
    <location>
        <begin position="308"/>
        <end position="330"/>
    </location>
</feature>
<comment type="subcellular location">
    <subcellularLocation>
        <location evidence="1">Membrane</location>
        <topology evidence="1">Multi-pass membrane protein</topology>
    </subcellularLocation>
</comment>
<evidence type="ECO:0000313" key="18">
    <source>
        <dbReference type="Proteomes" id="UP000671119"/>
    </source>
</evidence>
<keyword evidence="4 6" id="KW-1133">Transmembrane helix</keyword>
<sequence>MSGATVGAREITIRGVVLGALITLVFTAANVYLGLRVGLTFATSIPAAVISMGVLRLFANHSVVENNIVQTIASAAGTLSSIIFVLPALLMIGWWSGFPYWTTAAVCALGGILGVMYSIPLRRALVTGSDLPYPEGVAGAEVLKIGDSAREMEHNRRGIGVIALGAAAAAGYALLASLRVINNSLSATFRVGSGATMIGASLSLALIGVGHLVGVTVGVAMIVGLAIAFGVMLPIRTAGQLPPDGDYAVAVARIFSTDVRFIGAGAIAVAAAWTFLKILGPILRGIADAAVSARTRRRGQAVGQTERDIPIHIVAMVVLLSLIPIGWLLADFTDGTPLDDRRPGAIAAGVLLVLVIGLMVAAVCGYMAGLIGSSNSPISGVGILVVVLAGLLIKTAYGPATGSQIPALVAYTVFTAALVFGVATISNDNLQDLKTGQLVGATPWKQQVALIIGVLVGSVVMAPILQLMQAGFGFQGAPGATANALAAPQAALMSALAKGVFGGSLNWSLVGVGALTGVIAVALDETLAKTTTNLRLPPLAVGMGMYLSAALTLMIPIGAFLGRIYDSWARWSGDDDERKKRLGVMLATGLIVGESLYGVLFAVIVATTGKEEPLAMVGDGFRFASQPLGAIVFAGLLAWLYQRTRVTASYRLAAPAGSSKPLPDLPG</sequence>